<dbReference type="Proteomes" id="UP000095673">
    <property type="component" value="Unassembled WGS sequence"/>
</dbReference>
<dbReference type="AlphaFoldDB" id="A0A173S8I4"/>
<dbReference type="Pfam" id="PF07963">
    <property type="entry name" value="N_methyl"/>
    <property type="match status" value="1"/>
</dbReference>
<proteinExistence type="predicted"/>
<dbReference type="EMBL" id="CYXM01000003">
    <property type="protein sequence ID" value="CUM86643.1"/>
    <property type="molecule type" value="Genomic_DNA"/>
</dbReference>
<keyword evidence="1" id="KW-0812">Transmembrane</keyword>
<gene>
    <name evidence="2" type="ORF">ERS852580_00908</name>
</gene>
<evidence type="ECO:0000313" key="3">
    <source>
        <dbReference type="Proteomes" id="UP000095673"/>
    </source>
</evidence>
<name>A0A173S8I4_9FIRM</name>
<keyword evidence="1" id="KW-1133">Transmembrane helix</keyword>
<keyword evidence="1" id="KW-0472">Membrane</keyword>
<dbReference type="NCBIfam" id="TIGR02532">
    <property type="entry name" value="IV_pilin_GFxxxE"/>
    <property type="match status" value="1"/>
</dbReference>
<evidence type="ECO:0000313" key="2">
    <source>
        <dbReference type="EMBL" id="CUM86643.1"/>
    </source>
</evidence>
<dbReference type="RefSeq" id="WP_012743011.1">
    <property type="nucleotide sequence ID" value="NZ_CP092643.1"/>
</dbReference>
<dbReference type="PROSITE" id="PS00409">
    <property type="entry name" value="PROKAR_NTER_METHYL"/>
    <property type="match status" value="1"/>
</dbReference>
<dbReference type="InterPro" id="IPR012902">
    <property type="entry name" value="N_methyl_site"/>
</dbReference>
<dbReference type="GeneID" id="86988956"/>
<evidence type="ECO:0000256" key="1">
    <source>
        <dbReference type="SAM" id="Phobius"/>
    </source>
</evidence>
<feature type="transmembrane region" description="Helical" evidence="1">
    <location>
        <begin position="12"/>
        <end position="35"/>
    </location>
</feature>
<accession>A0A173S8I4</accession>
<protein>
    <submittedName>
        <fullName evidence="2">Tfp pilus assembly protein FimT</fullName>
    </submittedName>
</protein>
<dbReference type="InterPro" id="IPR045584">
    <property type="entry name" value="Pilin-like"/>
</dbReference>
<dbReference type="Gene3D" id="3.30.700.10">
    <property type="entry name" value="Glycoprotein, Type 4 Pilin"/>
    <property type="match status" value="1"/>
</dbReference>
<organism evidence="2 3">
    <name type="scientific">Agathobacter rectalis</name>
    <dbReference type="NCBI Taxonomy" id="39491"/>
    <lineage>
        <taxon>Bacteria</taxon>
        <taxon>Bacillati</taxon>
        <taxon>Bacillota</taxon>
        <taxon>Clostridia</taxon>
        <taxon>Lachnospirales</taxon>
        <taxon>Lachnospiraceae</taxon>
        <taxon>Agathobacter</taxon>
    </lineage>
</organism>
<dbReference type="SUPFAM" id="SSF54523">
    <property type="entry name" value="Pili subunits"/>
    <property type="match status" value="1"/>
</dbReference>
<sequence length="169" mass="18457">MSVTEKKNNGGFSLVELIVVIAISVVLIGAATISIRSVMGVEVKQCARNIESIINKTRVTTMGKDSAVLEIYKDASDGAYYYKTTINGTVSAPSKIGKSRIDVYYSMKDDYSDKTQLNSSGSIMLQFDRSSGAQKPDANGKCCSRIWIQKNSTEKVITIYKETGKVVCE</sequence>
<dbReference type="OrthoDB" id="2044342at2"/>
<reference evidence="2 3" key="1">
    <citation type="submission" date="2015-09" db="EMBL/GenBank/DDBJ databases">
        <authorList>
            <consortium name="Pathogen Informatics"/>
        </authorList>
    </citation>
    <scope>NUCLEOTIDE SEQUENCE [LARGE SCALE GENOMIC DNA]</scope>
    <source>
        <strain evidence="2 3">2789STDY5834968</strain>
    </source>
</reference>